<evidence type="ECO:0000313" key="3">
    <source>
        <dbReference type="Proteomes" id="UP000194968"/>
    </source>
</evidence>
<evidence type="ECO:0000313" key="2">
    <source>
        <dbReference type="EMBL" id="OTQ48056.1"/>
    </source>
</evidence>
<dbReference type="InterPro" id="IPR009677">
    <property type="entry name" value="DUF1266"/>
</dbReference>
<dbReference type="AlphaFoldDB" id="A0A242NRG8"/>
<dbReference type="RefSeq" id="WP_086321162.1">
    <property type="nucleotide sequence ID" value="NZ_NASK01000104.1"/>
</dbReference>
<sequence>MNQDYIDWLYGLSAPMVALNKECGASYTSPFFFPEDKYTDMQQDWGIDSRETLLAMVFNMVDDGHATALSKHYFMYPRLSALDWLNYIEKQSDYDKVLLEFVEQTYSECGTGGIRSWDYARMGYILRNGITNKFITEEEALWILYRIGLRAQYYYSSWQSYFSGWSIGYQYWESLTNKEDLERLRCDLCRSSQTWTMTKLYTDEDSPYHHLPWNIDIDELEKPESLMEYAWS</sequence>
<gene>
    <name evidence="2" type="ORF">B6D06_11325</name>
</gene>
<accession>A0A242NRG8</accession>
<feature type="domain" description="DUF1266" evidence="1">
    <location>
        <begin position="42"/>
        <end position="213"/>
    </location>
</feature>
<evidence type="ECO:0000259" key="1">
    <source>
        <dbReference type="Pfam" id="PF06889"/>
    </source>
</evidence>
<name>A0A242NRG8_9GAMM</name>
<comment type="caution">
    <text evidence="2">The sequence shown here is derived from an EMBL/GenBank/DDBJ whole genome shotgun (WGS) entry which is preliminary data.</text>
</comment>
<dbReference type="Proteomes" id="UP000194968">
    <property type="component" value="Unassembled WGS sequence"/>
</dbReference>
<organism evidence="2 3">
    <name type="scientific">Gilliamella apis</name>
    <dbReference type="NCBI Taxonomy" id="1970738"/>
    <lineage>
        <taxon>Bacteria</taxon>
        <taxon>Pseudomonadati</taxon>
        <taxon>Pseudomonadota</taxon>
        <taxon>Gammaproteobacteria</taxon>
        <taxon>Orbales</taxon>
        <taxon>Orbaceae</taxon>
        <taxon>Gilliamella</taxon>
    </lineage>
</organism>
<proteinExistence type="predicted"/>
<dbReference type="EMBL" id="NASK01000104">
    <property type="protein sequence ID" value="OTQ48056.1"/>
    <property type="molecule type" value="Genomic_DNA"/>
</dbReference>
<dbReference type="OrthoDB" id="8970044at2"/>
<dbReference type="Pfam" id="PF06889">
    <property type="entry name" value="DUF1266"/>
    <property type="match status" value="1"/>
</dbReference>
<reference evidence="2 3" key="1">
    <citation type="submission" date="2017-03" db="EMBL/GenBank/DDBJ databases">
        <title>Comparative genomics of honeybee gut symbionts reveal geographically distinct and subgroup specific antibiotic resistance.</title>
        <authorList>
            <person name="Ludvigsen J."/>
            <person name="Porcellato D."/>
            <person name="Labee-Lund T.M."/>
            <person name="Amdam G.V."/>
            <person name="Rudi K."/>
        </authorList>
    </citation>
    <scope>NUCLEOTIDE SEQUENCE [LARGE SCALE GENOMIC DNA]</scope>
    <source>
        <strain evidence="2 3">A-4-12</strain>
    </source>
</reference>
<protein>
    <recommendedName>
        <fullName evidence="1">DUF1266 domain-containing protein</fullName>
    </recommendedName>
</protein>